<proteinExistence type="predicted"/>
<reference evidence="1 2" key="1">
    <citation type="submission" date="2024-03" db="EMBL/GenBank/DDBJ databases">
        <title>The Acrasis kona genome and developmental transcriptomes reveal deep origins of eukaryotic multicellular pathways.</title>
        <authorList>
            <person name="Sheikh S."/>
            <person name="Fu C.-J."/>
            <person name="Brown M.W."/>
            <person name="Baldauf S.L."/>
        </authorList>
    </citation>
    <scope>NUCLEOTIDE SEQUENCE [LARGE SCALE GENOMIC DNA]</scope>
    <source>
        <strain evidence="1 2">ATCC MYA-3509</strain>
    </source>
</reference>
<evidence type="ECO:0000313" key="1">
    <source>
        <dbReference type="EMBL" id="KAL0483414.1"/>
    </source>
</evidence>
<name>A0AAW2Z1Y2_9EUKA</name>
<gene>
    <name evidence="1" type="ORF">AKO1_014600</name>
</gene>
<dbReference type="Proteomes" id="UP001431209">
    <property type="component" value="Unassembled WGS sequence"/>
</dbReference>
<keyword evidence="2" id="KW-1185">Reference proteome</keyword>
<dbReference type="Gene3D" id="1.10.8.10">
    <property type="entry name" value="DNA helicase RuvA subunit, C-terminal domain"/>
    <property type="match status" value="1"/>
</dbReference>
<comment type="caution">
    <text evidence="1">The sequence shown here is derived from an EMBL/GenBank/DDBJ whole genome shotgun (WGS) entry which is preliminary data.</text>
</comment>
<organism evidence="1 2">
    <name type="scientific">Acrasis kona</name>
    <dbReference type="NCBI Taxonomy" id="1008807"/>
    <lineage>
        <taxon>Eukaryota</taxon>
        <taxon>Discoba</taxon>
        <taxon>Heterolobosea</taxon>
        <taxon>Tetramitia</taxon>
        <taxon>Eutetramitia</taxon>
        <taxon>Acrasidae</taxon>
        <taxon>Acrasis</taxon>
    </lineage>
</organism>
<protein>
    <submittedName>
        <fullName evidence="1">Uncharacterized protein</fullName>
    </submittedName>
</protein>
<evidence type="ECO:0000313" key="2">
    <source>
        <dbReference type="Proteomes" id="UP001431209"/>
    </source>
</evidence>
<sequence>MNPFDDSHYDQVVEPKQFDNQAGFVEYQSVAPTSYVYEGGDTQLPVQFYQNDMTSEDLPEIRRFSNLEPNQVVPEPKKRQHFHVDSFYDNIPVVSDGTSEPIGDIDDFFNEFHRKTSLSDDFHSNPKVNKETELQSHLQRLNSLGFTDETKNRNLLDSYDSDMDKVIKHYLDLERLKYKIDQKEKEKVKTTPVVTTTAPADEIKFEIRVGDLKNLTYTVSILDASGNLAYKAVLLLHSCIIIKDKNNQTISRIVKDDLHIHPTYSISRSGRKVARCKERFKLSLERKFNYYAFAGEVIKMSGMYGKDWIFKKSGGVVGSLTNKGRKTFELKTKQPFLVQSLSLCMIMLERRYTSMRAVVVV</sequence>
<accession>A0AAW2Z1Y2</accession>
<dbReference type="AlphaFoldDB" id="A0AAW2Z1Y2"/>
<dbReference type="EMBL" id="JAOPGA020000955">
    <property type="protein sequence ID" value="KAL0483414.1"/>
    <property type="molecule type" value="Genomic_DNA"/>
</dbReference>